<feature type="region of interest" description="Disordered" evidence="1">
    <location>
        <begin position="193"/>
        <end position="389"/>
    </location>
</feature>
<feature type="compositionally biased region" description="Basic and acidic residues" evidence="1">
    <location>
        <begin position="27"/>
        <end position="41"/>
    </location>
</feature>
<evidence type="ECO:0000313" key="2">
    <source>
        <dbReference type="EMBL" id="CAA9560372.1"/>
    </source>
</evidence>
<feature type="region of interest" description="Disordered" evidence="1">
    <location>
        <begin position="1"/>
        <end position="181"/>
    </location>
</feature>
<feature type="compositionally biased region" description="Low complexity" evidence="1">
    <location>
        <begin position="273"/>
        <end position="282"/>
    </location>
</feature>
<feature type="compositionally biased region" description="Gly residues" evidence="1">
    <location>
        <begin position="230"/>
        <end position="241"/>
    </location>
</feature>
<feature type="compositionally biased region" description="Basic residues" evidence="1">
    <location>
        <begin position="133"/>
        <end position="144"/>
    </location>
</feature>
<feature type="compositionally biased region" description="Basic residues" evidence="1">
    <location>
        <begin position="319"/>
        <end position="337"/>
    </location>
</feature>
<accession>A0A6J4UZ74</accession>
<feature type="compositionally biased region" description="Basic residues" evidence="1">
    <location>
        <begin position="198"/>
        <end position="208"/>
    </location>
</feature>
<sequence length="389" mass="40596">GSGHVRGIAGRVAAALSRRRRPPGPDGRGREMRRPDRGAHPRDRRQRPALGRSDRPQPRRHLALRSGRPPPGRSGDRLVPALSAGQRHCVDAGVAGRRVHHRDLEPGAPRRPPPVRHGRGGDGAARDRGAGLRAHRAGAHHRWRGGPAACPALPQPGWPGGAGGAQGARADRGAASASGRHPLHAASRLVHAQAGGRLQRHAERHHRLRLPERPGARAVPPPRRPAAGAAAGGPGQPGAGGAAPLLRRAGAGAGLRRARPGESRPGRAGGWRGAAAGRALRQLRGDRPHLHPLLPGRGRARGPPARDGERLPRGAARAPPRRRGGLRRPGGARRWRLGGRAGEQQVARGVRRAAPDRPAQPHAGADRPDAPAGGAAHSPPRAHRGATAL</sequence>
<organism evidence="2">
    <name type="scientific">uncultured Thermomicrobiales bacterium</name>
    <dbReference type="NCBI Taxonomy" id="1645740"/>
    <lineage>
        <taxon>Bacteria</taxon>
        <taxon>Pseudomonadati</taxon>
        <taxon>Thermomicrobiota</taxon>
        <taxon>Thermomicrobia</taxon>
        <taxon>Thermomicrobiales</taxon>
        <taxon>environmental samples</taxon>
    </lineage>
</organism>
<evidence type="ECO:0000256" key="1">
    <source>
        <dbReference type="SAM" id="MobiDB-lite"/>
    </source>
</evidence>
<dbReference type="AlphaFoldDB" id="A0A6J4UZ74"/>
<feature type="compositionally biased region" description="Low complexity" evidence="1">
    <location>
        <begin position="292"/>
        <end position="303"/>
    </location>
</feature>
<protein>
    <submittedName>
        <fullName evidence="2">Uncharacterized protein</fullName>
    </submittedName>
</protein>
<feature type="compositionally biased region" description="Basic residues" evidence="1">
    <location>
        <begin position="380"/>
        <end position="389"/>
    </location>
</feature>
<gene>
    <name evidence="2" type="ORF">AVDCRST_MAG18-1025</name>
</gene>
<dbReference type="EMBL" id="CADCWN010000072">
    <property type="protein sequence ID" value="CAA9560372.1"/>
    <property type="molecule type" value="Genomic_DNA"/>
</dbReference>
<proteinExistence type="predicted"/>
<feature type="non-terminal residue" evidence="2">
    <location>
        <position position="1"/>
    </location>
</feature>
<feature type="non-terminal residue" evidence="2">
    <location>
        <position position="389"/>
    </location>
</feature>
<name>A0A6J4UZ74_9BACT</name>
<reference evidence="2" key="1">
    <citation type="submission" date="2020-02" db="EMBL/GenBank/DDBJ databases">
        <authorList>
            <person name="Meier V. D."/>
        </authorList>
    </citation>
    <scope>NUCLEOTIDE SEQUENCE</scope>
    <source>
        <strain evidence="2">AVDCRST_MAG18</strain>
    </source>
</reference>